<keyword evidence="3 6" id="KW-0964">Secreted</keyword>
<evidence type="ECO:0000259" key="7">
    <source>
        <dbReference type="PROSITE" id="PS50842"/>
    </source>
</evidence>
<dbReference type="PRINTS" id="PR01226">
    <property type="entry name" value="EXPANSIN"/>
</dbReference>
<dbReference type="Proteomes" id="UP001497512">
    <property type="component" value="Chromosome 18"/>
</dbReference>
<comment type="function">
    <text evidence="6">Causes loosening and extension of plant cell walls by disrupting non-covalent bonding between cellulose microfibrils and matrix glucans. No enzymatic activity has been found.</text>
</comment>
<dbReference type="InterPro" id="IPR007118">
    <property type="entry name" value="Expan_Lol_pI"/>
</dbReference>
<accession>A0ABP0U3X3</accession>
<dbReference type="Pfam" id="PF03330">
    <property type="entry name" value="DPBB_1"/>
    <property type="match status" value="1"/>
</dbReference>
<keyword evidence="6" id="KW-0961">Cell wall biogenesis/degradation</keyword>
<dbReference type="SUPFAM" id="SSF49590">
    <property type="entry name" value="PHL pollen allergen"/>
    <property type="match status" value="1"/>
</dbReference>
<gene>
    <name evidence="9" type="ORF">CSSPTR1EN2_LOCUS11074</name>
</gene>
<dbReference type="InterPro" id="IPR007117">
    <property type="entry name" value="Expansin_CBD"/>
</dbReference>
<feature type="chain" id="PRO_5044998772" description="Expansin" evidence="6">
    <location>
        <begin position="32"/>
        <end position="287"/>
    </location>
</feature>
<dbReference type="PRINTS" id="PR01225">
    <property type="entry name" value="EXPANSNFAMLY"/>
</dbReference>
<dbReference type="InterPro" id="IPR036749">
    <property type="entry name" value="Expansin_CBD_sf"/>
</dbReference>
<comment type="similarity">
    <text evidence="1 6">Belongs to the expansin family. Expansin A subfamily.</text>
</comment>
<evidence type="ECO:0000256" key="5">
    <source>
        <dbReference type="ARBA" id="ARBA00023136"/>
    </source>
</evidence>
<evidence type="ECO:0000256" key="3">
    <source>
        <dbReference type="ARBA" id="ARBA00022525"/>
    </source>
</evidence>
<feature type="domain" description="Expansin-like EG45" evidence="7">
    <location>
        <begin position="82"/>
        <end position="194"/>
    </location>
</feature>
<dbReference type="PANTHER" id="PTHR31867">
    <property type="entry name" value="EXPANSIN-A15"/>
    <property type="match status" value="1"/>
</dbReference>
<evidence type="ECO:0000313" key="10">
    <source>
        <dbReference type="Proteomes" id="UP001497512"/>
    </source>
</evidence>
<dbReference type="InterPro" id="IPR036908">
    <property type="entry name" value="RlpA-like_sf"/>
</dbReference>
<feature type="domain" description="Expansin-like CBD" evidence="8">
    <location>
        <begin position="204"/>
        <end position="284"/>
    </location>
</feature>
<dbReference type="CDD" id="cd22274">
    <property type="entry name" value="DPBB_EXPA_N"/>
    <property type="match status" value="1"/>
</dbReference>
<name>A0ABP0U3X3_9BRYO</name>
<sequence>MAAAGNGYYWRTAAAVVVLVMLGCATHEALGDPHSMRSAHFVRGDVSKVLPSSVGSKYVGDAAWSNAHATFYGGSDASGTEGGACGYGNLYSAGYGTNTVALSSALFENGLSCGACYQIKCNEPRWCVPNAVVTVTATNFCPQNLALPNDNGGWCNLPLQHFDMAVPAFQQIAIYQAGIVPVLYQRVACAKAGGVHFTINGNPYFLLVLVTNVGGAGDVHSLSCKGTKTGWYPMQRNWGQVWQYSGNAMDGQALSFMITTSDGRTLVSQDVAPSSWEFGQTFEGAQF</sequence>
<dbReference type="SMART" id="SM00837">
    <property type="entry name" value="DPBB_1"/>
    <property type="match status" value="1"/>
</dbReference>
<keyword evidence="4 6" id="KW-0732">Signal</keyword>
<evidence type="ECO:0000313" key="9">
    <source>
        <dbReference type="EMBL" id="CAK9211844.1"/>
    </source>
</evidence>
<dbReference type="InterPro" id="IPR002963">
    <property type="entry name" value="Expansin"/>
</dbReference>
<dbReference type="EMBL" id="OZ019910">
    <property type="protein sequence ID" value="CAK9211844.1"/>
    <property type="molecule type" value="Genomic_DNA"/>
</dbReference>
<dbReference type="SUPFAM" id="SSF50685">
    <property type="entry name" value="Barwin-like endoglucanases"/>
    <property type="match status" value="1"/>
</dbReference>
<evidence type="ECO:0000256" key="4">
    <source>
        <dbReference type="ARBA" id="ARBA00022729"/>
    </source>
</evidence>
<organism evidence="9 10">
    <name type="scientific">Sphagnum troendelagicum</name>
    <dbReference type="NCBI Taxonomy" id="128251"/>
    <lineage>
        <taxon>Eukaryota</taxon>
        <taxon>Viridiplantae</taxon>
        <taxon>Streptophyta</taxon>
        <taxon>Embryophyta</taxon>
        <taxon>Bryophyta</taxon>
        <taxon>Sphagnophytina</taxon>
        <taxon>Sphagnopsida</taxon>
        <taxon>Sphagnales</taxon>
        <taxon>Sphagnaceae</taxon>
        <taxon>Sphagnum</taxon>
    </lineage>
</organism>
<dbReference type="Gene3D" id="2.40.40.10">
    <property type="entry name" value="RlpA-like domain"/>
    <property type="match status" value="1"/>
</dbReference>
<dbReference type="PROSITE" id="PS50843">
    <property type="entry name" value="EXPANSIN_CBD"/>
    <property type="match status" value="1"/>
</dbReference>
<dbReference type="PROSITE" id="PS50842">
    <property type="entry name" value="EXPANSIN_EG45"/>
    <property type="match status" value="1"/>
</dbReference>
<keyword evidence="5" id="KW-0472">Membrane</keyword>
<dbReference type="Gene3D" id="2.60.40.760">
    <property type="entry name" value="Expansin, cellulose-binding-like domain"/>
    <property type="match status" value="1"/>
</dbReference>
<comment type="subcellular location">
    <subcellularLocation>
        <location evidence="6">Secreted</location>
        <location evidence="6">Cell wall</location>
    </subcellularLocation>
    <subcellularLocation>
        <location evidence="6">Membrane</location>
        <topology evidence="6">Peripheral membrane protein</topology>
    </subcellularLocation>
</comment>
<dbReference type="InterPro" id="IPR007112">
    <property type="entry name" value="Expansin/allergen_DPBB_dom"/>
</dbReference>
<reference evidence="9" key="1">
    <citation type="submission" date="2024-02" db="EMBL/GenBank/DDBJ databases">
        <authorList>
            <consortium name="ELIXIR-Norway"/>
            <consortium name="Elixir Norway"/>
        </authorList>
    </citation>
    <scope>NUCLEOTIDE SEQUENCE</scope>
</reference>
<evidence type="ECO:0000256" key="2">
    <source>
        <dbReference type="ARBA" id="ARBA00022512"/>
    </source>
</evidence>
<evidence type="ECO:0000259" key="8">
    <source>
        <dbReference type="PROSITE" id="PS50843"/>
    </source>
</evidence>
<dbReference type="InterPro" id="IPR009009">
    <property type="entry name" value="RlpA-like_DPBB"/>
</dbReference>
<keyword evidence="10" id="KW-1185">Reference proteome</keyword>
<proteinExistence type="inferred from homology"/>
<dbReference type="Pfam" id="PF01357">
    <property type="entry name" value="Expansin_C"/>
    <property type="match status" value="1"/>
</dbReference>
<evidence type="ECO:0000256" key="6">
    <source>
        <dbReference type="RuleBase" id="RU365023"/>
    </source>
</evidence>
<protein>
    <recommendedName>
        <fullName evidence="6">Expansin</fullName>
    </recommendedName>
</protein>
<keyword evidence="2 6" id="KW-0134">Cell wall</keyword>
<evidence type="ECO:0000256" key="1">
    <source>
        <dbReference type="ARBA" id="ARBA00005392"/>
    </source>
</evidence>
<feature type="signal peptide" evidence="6">
    <location>
        <begin position="1"/>
        <end position="31"/>
    </location>
</feature>